<organism evidence="1 2">
    <name type="scientific">Drechslerella dactyloides</name>
    <name type="common">Nematode-trapping fungus</name>
    <name type="synonym">Arthrobotrys dactyloides</name>
    <dbReference type="NCBI Taxonomy" id="74499"/>
    <lineage>
        <taxon>Eukaryota</taxon>
        <taxon>Fungi</taxon>
        <taxon>Dikarya</taxon>
        <taxon>Ascomycota</taxon>
        <taxon>Pezizomycotina</taxon>
        <taxon>Orbiliomycetes</taxon>
        <taxon>Orbiliales</taxon>
        <taxon>Orbiliaceae</taxon>
        <taxon>Drechslerella</taxon>
    </lineage>
</organism>
<proteinExistence type="predicted"/>
<evidence type="ECO:0000313" key="1">
    <source>
        <dbReference type="EMBL" id="KAJ6262404.1"/>
    </source>
</evidence>
<comment type="caution">
    <text evidence="1">The sequence shown here is derived from an EMBL/GenBank/DDBJ whole genome shotgun (WGS) entry which is preliminary data.</text>
</comment>
<dbReference type="SUPFAM" id="SSF56784">
    <property type="entry name" value="HAD-like"/>
    <property type="match status" value="1"/>
</dbReference>
<dbReference type="InterPro" id="IPR023214">
    <property type="entry name" value="HAD_sf"/>
</dbReference>
<dbReference type="SFLD" id="SFLDG01129">
    <property type="entry name" value="C1.5:_HAD__Beta-PGM__Phosphata"/>
    <property type="match status" value="1"/>
</dbReference>
<dbReference type="PANTHER" id="PTHR43885">
    <property type="entry name" value="HALOACID DEHALOGENASE-LIKE HYDROLASE"/>
    <property type="match status" value="1"/>
</dbReference>
<dbReference type="Pfam" id="PF00702">
    <property type="entry name" value="Hydrolase"/>
    <property type="match status" value="1"/>
</dbReference>
<dbReference type="EMBL" id="JAQGDS010000003">
    <property type="protein sequence ID" value="KAJ6262404.1"/>
    <property type="molecule type" value="Genomic_DNA"/>
</dbReference>
<dbReference type="AlphaFoldDB" id="A0AAD6NL19"/>
<dbReference type="InterPro" id="IPR036412">
    <property type="entry name" value="HAD-like_sf"/>
</dbReference>
<dbReference type="Gene3D" id="1.10.260.80">
    <property type="match status" value="1"/>
</dbReference>
<keyword evidence="2" id="KW-1185">Reference proteome</keyword>
<dbReference type="SFLD" id="SFLDS00003">
    <property type="entry name" value="Haloacid_Dehalogenase"/>
    <property type="match status" value="1"/>
</dbReference>
<dbReference type="NCBIfam" id="TIGR01549">
    <property type="entry name" value="HAD-SF-IA-v1"/>
    <property type="match status" value="1"/>
</dbReference>
<evidence type="ECO:0000313" key="2">
    <source>
        <dbReference type="Proteomes" id="UP001221413"/>
    </source>
</evidence>
<dbReference type="InterPro" id="IPR006439">
    <property type="entry name" value="HAD-SF_hydro_IA"/>
</dbReference>
<dbReference type="GO" id="GO:0016791">
    <property type="term" value="F:phosphatase activity"/>
    <property type="evidence" value="ECO:0007669"/>
    <property type="project" value="UniProtKB-ARBA"/>
</dbReference>
<reference evidence="1" key="1">
    <citation type="submission" date="2023-01" db="EMBL/GenBank/DDBJ databases">
        <title>The chitinases involved in constricting ring structure development in the nematode-trapping fungus Drechslerella dactyloides.</title>
        <authorList>
            <person name="Wang R."/>
            <person name="Zhang L."/>
            <person name="Tang P."/>
            <person name="Li S."/>
            <person name="Liang L."/>
        </authorList>
    </citation>
    <scope>NUCLEOTIDE SEQUENCE</scope>
    <source>
        <strain evidence="1">YMF1.00031</strain>
    </source>
</reference>
<protein>
    <submittedName>
        <fullName evidence="1">Uncharacterized protein</fullName>
    </submittedName>
</protein>
<accession>A0AAD6NL19</accession>
<gene>
    <name evidence="1" type="ORF">Dda_3212</name>
</gene>
<dbReference type="Gene3D" id="3.40.50.1000">
    <property type="entry name" value="HAD superfamily/HAD-like"/>
    <property type="match status" value="1"/>
</dbReference>
<name>A0AAD6NL19_DREDA</name>
<sequence length="249" mass="27196">MTTNGTTPRGFAPLDPRMRTASSSALPQLQAVVFDVDGTLCLPQSWMFAEMRRQLGISKATDILDHILGLPDDEDLIVEPEVVAGETAGRSQRERAYAKIRAVEREAMGQMRPQEGLVELMDYLDGRGVRKAICTRNFDAPVEHLITNFIAGHIFYPIITRDFKPPKPSPAGILHIAEKLGVDVGGKGLIMVGDSLDDMTAGRRAGAVTVLLANSENEALRGHEHTDLSVDRLSDLIEILEAGLTTRDI</sequence>
<dbReference type="CDD" id="cd01427">
    <property type="entry name" value="HAD_like"/>
    <property type="match status" value="1"/>
</dbReference>
<dbReference type="Proteomes" id="UP001221413">
    <property type="component" value="Unassembled WGS sequence"/>
</dbReference>
<dbReference type="PANTHER" id="PTHR43885:SF1">
    <property type="entry name" value="SUPERFAMILY HYDROLASE, PUTATIVE (AFU_ORTHOLOGUE AFUA_4G13290)-RELATED"/>
    <property type="match status" value="1"/>
</dbReference>